<dbReference type="UniPathway" id="UPA00193"/>
<evidence type="ECO:0000256" key="9">
    <source>
        <dbReference type="HAMAP-Rule" id="MF_00051"/>
    </source>
</evidence>
<name>A0A2M7QJH5_9BACT</name>
<dbReference type="PIRSF" id="PIRSF000412">
    <property type="entry name" value="SHMT"/>
    <property type="match status" value="1"/>
</dbReference>
<evidence type="ECO:0000313" key="12">
    <source>
        <dbReference type="EMBL" id="PIY72493.1"/>
    </source>
</evidence>
<evidence type="ECO:0000259" key="11">
    <source>
        <dbReference type="Pfam" id="PF00464"/>
    </source>
</evidence>
<dbReference type="InterPro" id="IPR001085">
    <property type="entry name" value="Ser_HO-MeTrfase"/>
</dbReference>
<dbReference type="GO" id="GO:0032259">
    <property type="term" value="P:methylation"/>
    <property type="evidence" value="ECO:0007669"/>
    <property type="project" value="UniProtKB-KW"/>
</dbReference>
<keyword evidence="5 9" id="KW-0963">Cytoplasm</keyword>
<dbReference type="Proteomes" id="UP000229401">
    <property type="component" value="Unassembled WGS sequence"/>
</dbReference>
<dbReference type="PROSITE" id="PS00096">
    <property type="entry name" value="SHMT"/>
    <property type="match status" value="1"/>
</dbReference>
<dbReference type="Pfam" id="PF00464">
    <property type="entry name" value="SHMT"/>
    <property type="match status" value="1"/>
</dbReference>
<keyword evidence="9" id="KW-0028">Amino-acid biosynthesis</keyword>
<organism evidence="12 13">
    <name type="scientific">Candidatus Roizmanbacteria bacterium CG_4_10_14_0_8_um_filter_33_9</name>
    <dbReference type="NCBI Taxonomy" id="1974826"/>
    <lineage>
        <taxon>Bacteria</taxon>
        <taxon>Candidatus Roizmaniibacteriota</taxon>
    </lineage>
</organism>
<dbReference type="EC" id="2.1.2.1" evidence="9"/>
<dbReference type="GO" id="GO:0008168">
    <property type="term" value="F:methyltransferase activity"/>
    <property type="evidence" value="ECO:0007669"/>
    <property type="project" value="UniProtKB-KW"/>
</dbReference>
<dbReference type="GO" id="GO:0035999">
    <property type="term" value="P:tetrahydrofolate interconversion"/>
    <property type="evidence" value="ECO:0007669"/>
    <property type="project" value="UniProtKB-UniRule"/>
</dbReference>
<dbReference type="InterPro" id="IPR049943">
    <property type="entry name" value="Ser_HO-MeTrfase-like"/>
</dbReference>
<dbReference type="GO" id="GO:0019264">
    <property type="term" value="P:glycine biosynthetic process from serine"/>
    <property type="evidence" value="ECO:0007669"/>
    <property type="project" value="UniProtKB-UniRule"/>
</dbReference>
<dbReference type="UniPathway" id="UPA00288">
    <property type="reaction ID" value="UER01023"/>
</dbReference>
<dbReference type="Gene3D" id="3.40.640.10">
    <property type="entry name" value="Type I PLP-dependent aspartate aminotransferase-like (Major domain)"/>
    <property type="match status" value="1"/>
</dbReference>
<dbReference type="InterPro" id="IPR015424">
    <property type="entry name" value="PyrdxlP-dep_Trfase"/>
</dbReference>
<keyword evidence="6 9" id="KW-0554">One-carbon metabolism</keyword>
<comment type="caution">
    <text evidence="9">Lacks conserved residue(s) required for the propagation of feature annotation.</text>
</comment>
<evidence type="ECO:0000256" key="8">
    <source>
        <dbReference type="ARBA" id="ARBA00022898"/>
    </source>
</evidence>
<dbReference type="InterPro" id="IPR015421">
    <property type="entry name" value="PyrdxlP-dep_Trfase_major"/>
</dbReference>
<dbReference type="CDD" id="cd00378">
    <property type="entry name" value="SHMT"/>
    <property type="match status" value="1"/>
</dbReference>
<keyword evidence="8 9" id="KW-0663">Pyridoxal phosphate</keyword>
<evidence type="ECO:0000313" key="13">
    <source>
        <dbReference type="Proteomes" id="UP000229401"/>
    </source>
</evidence>
<sequence length="439" mass="48785">MIDSKILHLILKEEKRQEETLMMIPSENYASQSVMNALGSIFTDKYSEGYANKRYYQGQRFSDELETLCIDRAKKLFKVPFVNVQPYSGSPANAAVYFALLSPQDTIMGLSLPSGGHLTHGVPSITFSGKFFHSVQYEVGKDGFIDYDAVEKLVLKERPKLIITGTTHYSRKLDFQRFAQIAEKVDAYVVADMSHVIGLIVAGAYPNPIPYVDVVTTTTHKTLRGPRGAIIMVTEKGLKKDPEMGNKINKAVFPGLQGGPHMNTIAAIAVALQEASKPSFTVYGKQIVKNAKVLSEELVKKGYELLSGGTDSHVMVVDLRNIGILGNTAAEGLEAAGMILNRNTVPFDTNPPYFPSGIRLGTPGLTSRGLKEKHMKMIAAWIDRVLKALILSKKQLKTNDTLERKKEIRKKIVDMAKELKLVNKEVKFLCKQFPIKKEY</sequence>
<dbReference type="GO" id="GO:0005737">
    <property type="term" value="C:cytoplasm"/>
    <property type="evidence" value="ECO:0007669"/>
    <property type="project" value="UniProtKB-SubCell"/>
</dbReference>
<evidence type="ECO:0000256" key="4">
    <source>
        <dbReference type="ARBA" id="ARBA00011738"/>
    </source>
</evidence>
<feature type="binding site" evidence="9">
    <location>
        <begin position="116"/>
        <end position="118"/>
    </location>
    <ligand>
        <name>(6S)-5,6,7,8-tetrahydrofolate</name>
        <dbReference type="ChEBI" id="CHEBI:57453"/>
    </ligand>
</feature>
<evidence type="ECO:0000256" key="6">
    <source>
        <dbReference type="ARBA" id="ARBA00022563"/>
    </source>
</evidence>
<feature type="domain" description="Serine hydroxymethyltransferase-like" evidence="11">
    <location>
        <begin position="2"/>
        <end position="382"/>
    </location>
</feature>
<comment type="caution">
    <text evidence="12">The sequence shown here is derived from an EMBL/GenBank/DDBJ whole genome shotgun (WGS) entry which is preliminary data.</text>
</comment>
<dbReference type="PANTHER" id="PTHR11680">
    <property type="entry name" value="SERINE HYDROXYMETHYLTRANSFERASE"/>
    <property type="match status" value="1"/>
</dbReference>
<proteinExistence type="inferred from homology"/>
<dbReference type="NCBIfam" id="NF000586">
    <property type="entry name" value="PRK00011.1"/>
    <property type="match status" value="1"/>
</dbReference>
<keyword evidence="7 9" id="KW-0808">Transferase</keyword>
<comment type="catalytic activity">
    <reaction evidence="9">
        <text>(6R)-5,10-methylene-5,6,7,8-tetrahydrofolate + glycine + H2O = (6S)-5,6,7,8-tetrahydrofolate + L-serine</text>
        <dbReference type="Rhea" id="RHEA:15481"/>
        <dbReference type="ChEBI" id="CHEBI:15377"/>
        <dbReference type="ChEBI" id="CHEBI:15636"/>
        <dbReference type="ChEBI" id="CHEBI:33384"/>
        <dbReference type="ChEBI" id="CHEBI:57305"/>
        <dbReference type="ChEBI" id="CHEBI:57453"/>
        <dbReference type="EC" id="2.1.2.1"/>
    </reaction>
</comment>
<keyword evidence="12" id="KW-0489">Methyltransferase</keyword>
<dbReference type="InterPro" id="IPR019798">
    <property type="entry name" value="Ser_HO-MeTrfase_PLP_BS"/>
</dbReference>
<reference evidence="13" key="1">
    <citation type="submission" date="2017-09" db="EMBL/GenBank/DDBJ databases">
        <title>Depth-based differentiation of microbial function through sediment-hosted aquifers and enrichment of novel symbionts in the deep terrestrial subsurface.</title>
        <authorList>
            <person name="Probst A.J."/>
            <person name="Ladd B."/>
            <person name="Jarett J.K."/>
            <person name="Geller-Mcgrath D.E."/>
            <person name="Sieber C.M.K."/>
            <person name="Emerson J.B."/>
            <person name="Anantharaman K."/>
            <person name="Thomas B.C."/>
            <person name="Malmstrom R."/>
            <person name="Stieglmeier M."/>
            <person name="Klingl A."/>
            <person name="Woyke T."/>
            <person name="Ryan C.M."/>
            <person name="Banfield J.F."/>
        </authorList>
    </citation>
    <scope>NUCLEOTIDE SEQUENCE [LARGE SCALE GENOMIC DNA]</scope>
</reference>
<protein>
    <recommendedName>
        <fullName evidence="9">Serine hydroxymethyltransferase</fullName>
        <shortName evidence="9">SHMT</shortName>
        <shortName evidence="9">Serine methylase</shortName>
        <ecNumber evidence="9">2.1.2.1</ecNumber>
    </recommendedName>
</protein>
<feature type="modified residue" description="N6-(pyridoxal phosphate)lysine" evidence="9 10">
    <location>
        <position position="221"/>
    </location>
</feature>
<dbReference type="InterPro" id="IPR039429">
    <property type="entry name" value="SHMT-like_dom"/>
</dbReference>
<dbReference type="SUPFAM" id="SSF53383">
    <property type="entry name" value="PLP-dependent transferases"/>
    <property type="match status" value="1"/>
</dbReference>
<evidence type="ECO:0000256" key="2">
    <source>
        <dbReference type="ARBA" id="ARBA00004496"/>
    </source>
</evidence>
<comment type="pathway">
    <text evidence="9">Amino-acid biosynthesis; glycine biosynthesis; glycine from L-serine: step 1/1.</text>
</comment>
<dbReference type="PANTHER" id="PTHR11680:SF35">
    <property type="entry name" value="SERINE HYDROXYMETHYLTRANSFERASE 1"/>
    <property type="match status" value="1"/>
</dbReference>
<comment type="similarity">
    <text evidence="3 9">Belongs to the SHMT family.</text>
</comment>
<comment type="function">
    <text evidence="9">Catalyzes the reversible interconversion of serine and glycine with tetrahydrofolate (THF) serving as the one-carbon carrier. This reaction serves as the major source of one-carbon groups required for the biosynthesis of purines, thymidylate, methionine, and other important biomolecules. Also exhibits THF-independent aldolase activity toward beta-hydroxyamino acids, producing glycine and aldehydes, via a retro-aldol mechanism.</text>
</comment>
<comment type="cofactor">
    <cofactor evidence="1 9 10">
        <name>pyridoxal 5'-phosphate</name>
        <dbReference type="ChEBI" id="CHEBI:597326"/>
    </cofactor>
</comment>
<dbReference type="FunFam" id="3.40.640.10:FF:000001">
    <property type="entry name" value="Serine hydroxymethyltransferase"/>
    <property type="match status" value="1"/>
</dbReference>
<gene>
    <name evidence="9 12" type="primary">glyA</name>
    <name evidence="12" type="ORF">COY87_00660</name>
</gene>
<dbReference type="Gene3D" id="3.90.1150.10">
    <property type="entry name" value="Aspartate Aminotransferase, domain 1"/>
    <property type="match status" value="1"/>
</dbReference>
<dbReference type="GO" id="GO:0030170">
    <property type="term" value="F:pyridoxal phosphate binding"/>
    <property type="evidence" value="ECO:0007669"/>
    <property type="project" value="UniProtKB-UniRule"/>
</dbReference>
<evidence type="ECO:0000256" key="3">
    <source>
        <dbReference type="ARBA" id="ARBA00006376"/>
    </source>
</evidence>
<feature type="binding site" evidence="9">
    <location>
        <position position="112"/>
    </location>
    <ligand>
        <name>(6S)-5,6,7,8-tetrahydrofolate</name>
        <dbReference type="ChEBI" id="CHEBI:57453"/>
    </ligand>
</feature>
<comment type="pathway">
    <text evidence="9">One-carbon metabolism; tetrahydrofolate interconversion.</text>
</comment>
<evidence type="ECO:0000256" key="10">
    <source>
        <dbReference type="PIRSR" id="PIRSR000412-50"/>
    </source>
</evidence>
<dbReference type="HAMAP" id="MF_00051">
    <property type="entry name" value="SHMT"/>
    <property type="match status" value="1"/>
</dbReference>
<feature type="site" description="Plays an important role in substrate specificity" evidence="9">
    <location>
        <position position="220"/>
    </location>
</feature>
<accession>A0A2M7QJH5</accession>
<comment type="subunit">
    <text evidence="4 9">Homodimer.</text>
</comment>
<comment type="subcellular location">
    <subcellularLocation>
        <location evidence="2 9">Cytoplasm</location>
    </subcellularLocation>
</comment>
<dbReference type="InterPro" id="IPR015422">
    <property type="entry name" value="PyrdxlP-dep_Trfase_small"/>
</dbReference>
<dbReference type="AlphaFoldDB" id="A0A2M7QJH5"/>
<dbReference type="GO" id="GO:0004372">
    <property type="term" value="F:glycine hydroxymethyltransferase activity"/>
    <property type="evidence" value="ECO:0007669"/>
    <property type="project" value="UniProtKB-UniRule"/>
</dbReference>
<dbReference type="EMBL" id="PFLI01000022">
    <property type="protein sequence ID" value="PIY72493.1"/>
    <property type="molecule type" value="Genomic_DNA"/>
</dbReference>
<evidence type="ECO:0000256" key="1">
    <source>
        <dbReference type="ARBA" id="ARBA00001933"/>
    </source>
</evidence>
<evidence type="ECO:0000256" key="5">
    <source>
        <dbReference type="ARBA" id="ARBA00022490"/>
    </source>
</evidence>
<evidence type="ECO:0000256" key="7">
    <source>
        <dbReference type="ARBA" id="ARBA00022679"/>
    </source>
</evidence>